<dbReference type="Gene3D" id="1.10.260.40">
    <property type="entry name" value="lambda repressor-like DNA-binding domains"/>
    <property type="match status" value="1"/>
</dbReference>
<evidence type="ECO:0000313" key="3">
    <source>
        <dbReference type="Proteomes" id="UP000003157"/>
    </source>
</evidence>
<reference evidence="2 3" key="1">
    <citation type="submission" date="2010-12" db="EMBL/GenBank/DDBJ databases">
        <title>The Genome Sequence of Coprobacillus sp. strain 29_1.</title>
        <authorList>
            <consortium name="The Broad Institute Genome Sequencing Platform"/>
            <person name="Earl A."/>
            <person name="Ward D."/>
            <person name="Feldgarden M."/>
            <person name="Gevers D."/>
            <person name="Daigneault M."/>
            <person name="Sibley C.D."/>
            <person name="White A."/>
            <person name="Strauss J."/>
            <person name="Allen-Vercoe E."/>
            <person name="Young S.K."/>
            <person name="Zeng Q."/>
            <person name="Gargeya S."/>
            <person name="Fitzgerald M."/>
            <person name="Haas B."/>
            <person name="Abouelleil A."/>
            <person name="Alvarado L."/>
            <person name="Arachchi H.M."/>
            <person name="Berlin A."/>
            <person name="Brown A."/>
            <person name="Chapman S.B."/>
            <person name="Chen Z."/>
            <person name="Dunbar C."/>
            <person name="Freedman E."/>
            <person name="Gearin G."/>
            <person name="Gellesch M."/>
            <person name="Goldberg J."/>
            <person name="Griggs A."/>
            <person name="Gujja S."/>
            <person name="Heilman E."/>
            <person name="Heiman D."/>
            <person name="Howarth C."/>
            <person name="Larson L."/>
            <person name="Lui A."/>
            <person name="MacDonald P.J.P."/>
            <person name="Mehta T."/>
            <person name="Montmayeur A."/>
            <person name="Murphy C."/>
            <person name="Neiman D."/>
            <person name="Pearson M."/>
            <person name="Priest M."/>
            <person name="Roberts A."/>
            <person name="Saif S."/>
            <person name="Shea T."/>
            <person name="Shenoy N."/>
            <person name="Sisk P."/>
            <person name="Stolte C."/>
            <person name="Sykes S."/>
            <person name="White J."/>
            <person name="Yandava C."/>
            <person name="Nusbaum C."/>
            <person name="Birren B."/>
        </authorList>
    </citation>
    <scope>NUCLEOTIDE SEQUENCE [LARGE SCALE GENOMIC DNA]</scope>
    <source>
        <strain evidence="2 3">29_1</strain>
    </source>
</reference>
<dbReference type="InterPro" id="IPR010982">
    <property type="entry name" value="Lambda_DNA-bd_dom_sf"/>
</dbReference>
<evidence type="ECO:0000259" key="1">
    <source>
        <dbReference type="PROSITE" id="PS50943"/>
    </source>
</evidence>
<keyword evidence="3" id="KW-1185">Reference proteome</keyword>
<dbReference type="EMBL" id="ADKX01000050">
    <property type="protein sequence ID" value="EFW03181.1"/>
    <property type="molecule type" value="Genomic_DNA"/>
</dbReference>
<dbReference type="CDD" id="cd00093">
    <property type="entry name" value="HTH_XRE"/>
    <property type="match status" value="1"/>
</dbReference>
<dbReference type="RefSeq" id="WP_008790650.1">
    <property type="nucleotide sequence ID" value="NZ_AKCB01000001.1"/>
</dbReference>
<gene>
    <name evidence="2" type="ORF">HMPREF9488_03568</name>
</gene>
<dbReference type="STRING" id="100884.GCA_000269565_01772"/>
<dbReference type="Pfam" id="PF01381">
    <property type="entry name" value="HTH_3"/>
    <property type="match status" value="1"/>
</dbReference>
<dbReference type="Proteomes" id="UP000003157">
    <property type="component" value="Unassembled WGS sequence"/>
</dbReference>
<dbReference type="GO" id="GO:0003677">
    <property type="term" value="F:DNA binding"/>
    <property type="evidence" value="ECO:0007669"/>
    <property type="project" value="InterPro"/>
</dbReference>
<feature type="domain" description="HTH cro/C1-type" evidence="1">
    <location>
        <begin position="7"/>
        <end position="62"/>
    </location>
</feature>
<dbReference type="SMART" id="SM00530">
    <property type="entry name" value="HTH_XRE"/>
    <property type="match status" value="1"/>
</dbReference>
<dbReference type="OrthoDB" id="1655958at2"/>
<sequence>MSLDQYMKNIRKQHNLSKREFAKQLGISAATIVRIENGITVSPSKNLISKLAYYLQKSEVEILQDIQSQPFFENQTAFLYGNYLYIQGWFIQNLYSHINPNGEKLQFAIKATKKREPQNIMVVDQIDSLLTKQEDIQDTLAKAIFKITKLQDVSIKTYTIVFKTSQRDIYYKMASLQLQHLSFKIYLILIDTQRFQIIEEYCLTTI</sequence>
<dbReference type="AlphaFoldDB" id="E7GFM5"/>
<name>E7GFM5_9FIRM</name>
<dbReference type="HOGENOM" id="CLU_1330068_0_0_9"/>
<comment type="caution">
    <text evidence="2">The sequence shown here is derived from an EMBL/GenBank/DDBJ whole genome shotgun (WGS) entry which is preliminary data.</text>
</comment>
<organism evidence="2 3">
    <name type="scientific">Coprobacillus cateniformis</name>
    <dbReference type="NCBI Taxonomy" id="100884"/>
    <lineage>
        <taxon>Bacteria</taxon>
        <taxon>Bacillati</taxon>
        <taxon>Bacillota</taxon>
        <taxon>Erysipelotrichia</taxon>
        <taxon>Erysipelotrichales</taxon>
        <taxon>Coprobacillaceae</taxon>
        <taxon>Coprobacillus</taxon>
    </lineage>
</organism>
<dbReference type="eggNOG" id="ENOG5033H13">
    <property type="taxonomic scope" value="Bacteria"/>
</dbReference>
<protein>
    <recommendedName>
        <fullName evidence="1">HTH cro/C1-type domain-containing protein</fullName>
    </recommendedName>
</protein>
<evidence type="ECO:0000313" key="2">
    <source>
        <dbReference type="EMBL" id="EFW03181.1"/>
    </source>
</evidence>
<dbReference type="GeneID" id="78229637"/>
<proteinExistence type="predicted"/>
<dbReference type="InterPro" id="IPR001387">
    <property type="entry name" value="Cro/C1-type_HTH"/>
</dbReference>
<dbReference type="SUPFAM" id="SSF47413">
    <property type="entry name" value="lambda repressor-like DNA-binding domains"/>
    <property type="match status" value="1"/>
</dbReference>
<dbReference type="PROSITE" id="PS50943">
    <property type="entry name" value="HTH_CROC1"/>
    <property type="match status" value="1"/>
</dbReference>
<accession>E7GFM5</accession>